<dbReference type="EMBL" id="QTSX02004556">
    <property type="protein sequence ID" value="KAJ9064022.1"/>
    <property type="molecule type" value="Genomic_DNA"/>
</dbReference>
<protein>
    <submittedName>
        <fullName evidence="1">Actin- protein 2/3 complex subunit 2</fullName>
    </submittedName>
</protein>
<keyword evidence="2" id="KW-1185">Reference proteome</keyword>
<name>A0ACC2SPI8_9FUNG</name>
<dbReference type="Proteomes" id="UP001165960">
    <property type="component" value="Unassembled WGS sequence"/>
</dbReference>
<evidence type="ECO:0000313" key="2">
    <source>
        <dbReference type="Proteomes" id="UP001165960"/>
    </source>
</evidence>
<sequence>MILLETNNFLLEETLTKRFSAEKREELNIKLVDFDSVIFLITTPEGNRDQIIVSIHGDVLRSLFSTVLRIYLARSIPDMCLILLFLVVTTP</sequence>
<comment type="caution">
    <text evidence="1">The sequence shown here is derived from an EMBL/GenBank/DDBJ whole genome shotgun (WGS) entry which is preliminary data.</text>
</comment>
<organism evidence="1 2">
    <name type="scientific">Entomophthora muscae</name>
    <dbReference type="NCBI Taxonomy" id="34485"/>
    <lineage>
        <taxon>Eukaryota</taxon>
        <taxon>Fungi</taxon>
        <taxon>Fungi incertae sedis</taxon>
        <taxon>Zoopagomycota</taxon>
        <taxon>Entomophthoromycotina</taxon>
        <taxon>Entomophthoromycetes</taxon>
        <taxon>Entomophthorales</taxon>
        <taxon>Entomophthoraceae</taxon>
        <taxon>Entomophthora</taxon>
    </lineage>
</organism>
<reference evidence="1" key="1">
    <citation type="submission" date="2022-04" db="EMBL/GenBank/DDBJ databases">
        <title>Genome of the entomopathogenic fungus Entomophthora muscae.</title>
        <authorList>
            <person name="Elya C."/>
            <person name="Lovett B.R."/>
            <person name="Lee E."/>
            <person name="Macias A.M."/>
            <person name="Hajek A.E."/>
            <person name="De Bivort B.L."/>
            <person name="Kasson M.T."/>
            <person name="De Fine Licht H.H."/>
            <person name="Stajich J.E."/>
        </authorList>
    </citation>
    <scope>NUCLEOTIDE SEQUENCE</scope>
    <source>
        <strain evidence="1">Berkeley</strain>
    </source>
</reference>
<accession>A0ACC2SPI8</accession>
<gene>
    <name evidence="1" type="primary">ARPC2</name>
    <name evidence="1" type="ORF">DSO57_1034811</name>
</gene>
<proteinExistence type="predicted"/>
<evidence type="ECO:0000313" key="1">
    <source>
        <dbReference type="EMBL" id="KAJ9064022.1"/>
    </source>
</evidence>